<reference evidence="1" key="1">
    <citation type="submission" date="2023-11" db="EMBL/GenBank/DDBJ databases">
        <title>Genome assemblies of two species of porcelain crab, Petrolisthes cinctipes and Petrolisthes manimaculis (Anomura: Porcellanidae).</title>
        <authorList>
            <person name="Angst P."/>
        </authorList>
    </citation>
    <scope>NUCLEOTIDE SEQUENCE</scope>
    <source>
        <strain evidence="1">PB745_02</strain>
        <tissue evidence="1">Gill</tissue>
    </source>
</reference>
<dbReference type="AlphaFoldDB" id="A0AAE1NE27"/>
<evidence type="ECO:0000313" key="1">
    <source>
        <dbReference type="EMBL" id="KAK4288354.1"/>
    </source>
</evidence>
<evidence type="ECO:0000313" key="2">
    <source>
        <dbReference type="Proteomes" id="UP001292094"/>
    </source>
</evidence>
<gene>
    <name evidence="1" type="ORF">Pmani_038616</name>
</gene>
<sequence length="75" mass="8602">MAIESMHSSLRRCDFWRGIPVGLLVILNIQYCMSRPMVAGISPTWFGSVHRRQYSQPSLTRSGGGWTFMTAWMLH</sequence>
<name>A0AAE1NE27_9EUCA</name>
<dbReference type="EMBL" id="JAWZYT010006339">
    <property type="protein sequence ID" value="KAK4288354.1"/>
    <property type="molecule type" value="Genomic_DNA"/>
</dbReference>
<dbReference type="Proteomes" id="UP001292094">
    <property type="component" value="Unassembled WGS sequence"/>
</dbReference>
<protein>
    <submittedName>
        <fullName evidence="1">Uncharacterized protein</fullName>
    </submittedName>
</protein>
<comment type="caution">
    <text evidence="1">The sequence shown here is derived from an EMBL/GenBank/DDBJ whole genome shotgun (WGS) entry which is preliminary data.</text>
</comment>
<proteinExistence type="predicted"/>
<keyword evidence="2" id="KW-1185">Reference proteome</keyword>
<accession>A0AAE1NE27</accession>
<organism evidence="1 2">
    <name type="scientific">Petrolisthes manimaculis</name>
    <dbReference type="NCBI Taxonomy" id="1843537"/>
    <lineage>
        <taxon>Eukaryota</taxon>
        <taxon>Metazoa</taxon>
        <taxon>Ecdysozoa</taxon>
        <taxon>Arthropoda</taxon>
        <taxon>Crustacea</taxon>
        <taxon>Multicrustacea</taxon>
        <taxon>Malacostraca</taxon>
        <taxon>Eumalacostraca</taxon>
        <taxon>Eucarida</taxon>
        <taxon>Decapoda</taxon>
        <taxon>Pleocyemata</taxon>
        <taxon>Anomura</taxon>
        <taxon>Galatheoidea</taxon>
        <taxon>Porcellanidae</taxon>
        <taxon>Petrolisthes</taxon>
    </lineage>
</organism>